<dbReference type="InterPro" id="IPR027785">
    <property type="entry name" value="UvrD-like_helicase_C"/>
</dbReference>
<keyword evidence="1" id="KW-0547">Nucleotide-binding</keyword>
<dbReference type="RefSeq" id="WP_106219797.1">
    <property type="nucleotide sequence ID" value="NZ_PVWP01000002.1"/>
</dbReference>
<organism evidence="5 6">
    <name type="scientific">Aphanothece cf. minutissima CCALA 015</name>
    <dbReference type="NCBI Taxonomy" id="2107695"/>
    <lineage>
        <taxon>Bacteria</taxon>
        <taxon>Bacillati</taxon>
        <taxon>Cyanobacteriota</taxon>
        <taxon>Cyanophyceae</taxon>
        <taxon>Oscillatoriophycideae</taxon>
        <taxon>Chroococcales</taxon>
        <taxon>Aphanothecaceae</taxon>
        <taxon>Aphanothece</taxon>
    </lineage>
</organism>
<evidence type="ECO:0000256" key="3">
    <source>
        <dbReference type="SAM" id="MobiDB-lite"/>
    </source>
</evidence>
<sequence length="500" mass="54013">MSDHTGLSDDQQQAAAAFAAWLEAPADGVPFVLEGYAGTGKTFLSMRFLAQAERAGLCWTVVAPTHKAVGVLRHHLALAGLHPTWYPSTIHRLLRLKLKRQGDRERCEETLQTALALENLGLVLVDEASMVDGGLLEITLRCAQAYRTRLVFVGDPAQLPPVGEERSPVFALGRARRVALTHVVRHGGPVLRLAGGLREGALPCRRPPLLDPVRTAEGRVSLLGRADWLEAAQAGLRRSAEADDPDLARILCYTNRSLERLVPIARRALHGAMADQLPVLPGEVLITRTAVMAPACREGDAAAEEPDLLLGSNRELLVRDVRPDRCDLAEFGVEASLGAAVIDTLNATVEAGESQLNLRLLPPIGSTARACLDGVLERLRLQAREAGQKDGKALWRRFFLVRDAFASLGPAAVLTVHRSQGSTFGEVFIDEDVFWPHDLALRQRLVYVAVSRASQAVTLMAAAADAGDREHWDRWLRDTGAAAGSTGNGDAQKGPDPLPS</sequence>
<name>A0ABX5FB68_9CHRO</name>
<dbReference type="Pfam" id="PF13604">
    <property type="entry name" value="AAA_30"/>
    <property type="match status" value="1"/>
</dbReference>
<evidence type="ECO:0000313" key="6">
    <source>
        <dbReference type="Proteomes" id="UP000238218"/>
    </source>
</evidence>
<dbReference type="InterPro" id="IPR027417">
    <property type="entry name" value="P-loop_NTPase"/>
</dbReference>
<dbReference type="Proteomes" id="UP000238218">
    <property type="component" value="Unassembled WGS sequence"/>
</dbReference>
<evidence type="ECO:0000256" key="2">
    <source>
        <dbReference type="ARBA" id="ARBA00022840"/>
    </source>
</evidence>
<keyword evidence="6" id="KW-1185">Reference proteome</keyword>
<dbReference type="Gene3D" id="2.30.30.780">
    <property type="match status" value="1"/>
</dbReference>
<reference evidence="5 6" key="1">
    <citation type="submission" date="2018-03" db="EMBL/GenBank/DDBJ databases">
        <title>The ancient ancestry and fast evolution of plastids.</title>
        <authorList>
            <person name="Moore K.R."/>
            <person name="Magnabosco C."/>
            <person name="Momper L."/>
            <person name="Gold D.A."/>
            <person name="Bosak T."/>
            <person name="Fournier G.P."/>
        </authorList>
    </citation>
    <scope>NUCLEOTIDE SEQUENCE [LARGE SCALE GENOMIC DNA]</scope>
    <source>
        <strain evidence="5 6">CCALA 015</strain>
    </source>
</reference>
<dbReference type="CDD" id="cd18809">
    <property type="entry name" value="SF1_C_RecD"/>
    <property type="match status" value="1"/>
</dbReference>
<keyword evidence="2" id="KW-0067">ATP-binding</keyword>
<dbReference type="PANTHER" id="PTHR43788:SF6">
    <property type="entry name" value="DNA HELICASE B"/>
    <property type="match status" value="1"/>
</dbReference>
<proteinExistence type="predicted"/>
<dbReference type="SUPFAM" id="SSF52540">
    <property type="entry name" value="P-loop containing nucleoside triphosphate hydrolases"/>
    <property type="match status" value="1"/>
</dbReference>
<gene>
    <name evidence="5" type="ORF">C7B81_02760</name>
</gene>
<evidence type="ECO:0000313" key="5">
    <source>
        <dbReference type="EMBL" id="PSB38514.1"/>
    </source>
</evidence>
<dbReference type="PANTHER" id="PTHR43788">
    <property type="entry name" value="DNA2/NAM7 HELICASE FAMILY MEMBER"/>
    <property type="match status" value="1"/>
</dbReference>
<dbReference type="Gene3D" id="3.40.50.300">
    <property type="entry name" value="P-loop containing nucleotide triphosphate hydrolases"/>
    <property type="match status" value="2"/>
</dbReference>
<dbReference type="Pfam" id="PF13538">
    <property type="entry name" value="UvrD_C_2"/>
    <property type="match status" value="1"/>
</dbReference>
<dbReference type="EMBL" id="PVWP01000002">
    <property type="protein sequence ID" value="PSB38514.1"/>
    <property type="molecule type" value="Genomic_DNA"/>
</dbReference>
<feature type="domain" description="UvrD-like helicase C-terminal" evidence="4">
    <location>
        <begin position="411"/>
        <end position="460"/>
    </location>
</feature>
<evidence type="ECO:0000259" key="4">
    <source>
        <dbReference type="Pfam" id="PF13538"/>
    </source>
</evidence>
<accession>A0ABX5FB68</accession>
<feature type="region of interest" description="Disordered" evidence="3">
    <location>
        <begin position="478"/>
        <end position="500"/>
    </location>
</feature>
<dbReference type="InterPro" id="IPR050534">
    <property type="entry name" value="Coronavir_polyprotein_1ab"/>
</dbReference>
<comment type="caution">
    <text evidence="5">The sequence shown here is derived from an EMBL/GenBank/DDBJ whole genome shotgun (WGS) entry which is preliminary data.</text>
</comment>
<evidence type="ECO:0000256" key="1">
    <source>
        <dbReference type="ARBA" id="ARBA00022741"/>
    </source>
</evidence>
<protein>
    <submittedName>
        <fullName evidence="5">Damage-inducible protein</fullName>
    </submittedName>
</protein>